<comment type="caution">
    <text evidence="2">The sequence shown here is derived from an EMBL/GenBank/DDBJ whole genome shotgun (WGS) entry which is preliminary data.</text>
</comment>
<dbReference type="EMBL" id="BJXA01000024">
    <property type="protein sequence ID" value="GEM39389.1"/>
    <property type="molecule type" value="Genomic_DNA"/>
</dbReference>
<keyword evidence="3" id="KW-1185">Reference proteome</keyword>
<dbReference type="Proteomes" id="UP000321424">
    <property type="component" value="Unassembled WGS sequence"/>
</dbReference>
<evidence type="ECO:0000313" key="2">
    <source>
        <dbReference type="EMBL" id="GEM39389.1"/>
    </source>
</evidence>
<proteinExistence type="predicted"/>
<reference evidence="2 3" key="1">
    <citation type="submission" date="2019-07" db="EMBL/GenBank/DDBJ databases">
        <title>Whole genome shotgun sequence of Nocardia ninae NBRC 108245.</title>
        <authorList>
            <person name="Hosoyama A."/>
            <person name="Uohara A."/>
            <person name="Ohji S."/>
            <person name="Ichikawa N."/>
        </authorList>
    </citation>
    <scope>NUCLEOTIDE SEQUENCE [LARGE SCALE GENOMIC DNA]</scope>
    <source>
        <strain evidence="2 3">NBRC 108245</strain>
    </source>
</reference>
<name>A0A511MFP8_9NOCA</name>
<organism evidence="2 3">
    <name type="scientific">Nocardia ninae NBRC 108245</name>
    <dbReference type="NCBI Taxonomy" id="1210091"/>
    <lineage>
        <taxon>Bacteria</taxon>
        <taxon>Bacillati</taxon>
        <taxon>Actinomycetota</taxon>
        <taxon>Actinomycetes</taxon>
        <taxon>Mycobacteriales</taxon>
        <taxon>Nocardiaceae</taxon>
        <taxon>Nocardia</taxon>
    </lineage>
</organism>
<sequence length="63" mass="6792">MPGRELDHFHGRINADSSTVGADSRGQRSDEITWPATDVGYRMAGGRTTEDDQPGVEAVTSTE</sequence>
<feature type="region of interest" description="Disordered" evidence="1">
    <location>
        <begin position="39"/>
        <end position="63"/>
    </location>
</feature>
<protein>
    <submittedName>
        <fullName evidence="2">Uncharacterized protein</fullName>
    </submittedName>
</protein>
<evidence type="ECO:0000313" key="3">
    <source>
        <dbReference type="Proteomes" id="UP000321424"/>
    </source>
</evidence>
<gene>
    <name evidence="2" type="ORF">NN4_39080</name>
</gene>
<accession>A0A511MFP8</accession>
<evidence type="ECO:0000256" key="1">
    <source>
        <dbReference type="SAM" id="MobiDB-lite"/>
    </source>
</evidence>
<dbReference type="AlphaFoldDB" id="A0A511MFP8"/>